<keyword evidence="2" id="KW-0808">Transferase</keyword>
<dbReference type="AlphaFoldDB" id="A0A6P4ACT7"/>
<sequence length="208" mass="23040">MVVLKRFLPIEIESLKAVTMPLLLVQLNFFDCGGLAIGLRMSHSGHGLTQLPLLHYDQPSSFFPVRSLGLRLPPIDFKRPVMDTKRYVFNASKIVALKAEAVSPSVQRHSRTEAVTALLWKCAMAAKRSNSGVSKNTLVQFVNVRKRVDPSLPENSIGNLILASGTTLVEEETEREMKDLVAQLRKGIAEFDEKLAKELGGDDSLELI</sequence>
<reference evidence="5" key="1">
    <citation type="submission" date="2025-08" db="UniProtKB">
        <authorList>
            <consortium name="RefSeq"/>
        </authorList>
    </citation>
    <scope>IDENTIFICATION</scope>
    <source>
        <tissue evidence="5">Seedling</tissue>
    </source>
</reference>
<evidence type="ECO:0000313" key="5">
    <source>
        <dbReference type="RefSeq" id="XP_015894430.2"/>
    </source>
</evidence>
<gene>
    <name evidence="5" type="primary">LOC107428409</name>
</gene>
<dbReference type="GeneID" id="107428409"/>
<dbReference type="InParanoid" id="A0A6P4ACT7"/>
<accession>A0A6P4ACT7</accession>
<keyword evidence="3" id="KW-0012">Acyltransferase</keyword>
<comment type="similarity">
    <text evidence="1">Belongs to the plant acyltransferase family.</text>
</comment>
<dbReference type="InterPro" id="IPR023213">
    <property type="entry name" value="CAT-like_dom_sf"/>
</dbReference>
<dbReference type="Gene3D" id="3.30.559.10">
    <property type="entry name" value="Chloramphenicol acetyltransferase-like domain"/>
    <property type="match status" value="2"/>
</dbReference>
<dbReference type="GO" id="GO:0016746">
    <property type="term" value="F:acyltransferase activity"/>
    <property type="evidence" value="ECO:0007669"/>
    <property type="project" value="UniProtKB-KW"/>
</dbReference>
<dbReference type="Pfam" id="PF02458">
    <property type="entry name" value="Transferase"/>
    <property type="match status" value="1"/>
</dbReference>
<dbReference type="PANTHER" id="PTHR31623">
    <property type="entry name" value="F21J9.9"/>
    <property type="match status" value="1"/>
</dbReference>
<evidence type="ECO:0000256" key="1">
    <source>
        <dbReference type="ARBA" id="ARBA00009861"/>
    </source>
</evidence>
<protein>
    <submittedName>
        <fullName evidence="5">Vinorine synthase</fullName>
    </submittedName>
</protein>
<dbReference type="PANTHER" id="PTHR31623:SF122">
    <property type="entry name" value="HXXXD-TYPE ACYL-TRANSFERASE FAMILY PROTEIN"/>
    <property type="match status" value="1"/>
</dbReference>
<evidence type="ECO:0000313" key="4">
    <source>
        <dbReference type="Proteomes" id="UP001652623"/>
    </source>
</evidence>
<evidence type="ECO:0000256" key="3">
    <source>
        <dbReference type="ARBA" id="ARBA00023315"/>
    </source>
</evidence>
<proteinExistence type="inferred from homology"/>
<name>A0A6P4ACT7_ZIZJJ</name>
<dbReference type="Proteomes" id="UP001652623">
    <property type="component" value="Chromosome 12"/>
</dbReference>
<dbReference type="RefSeq" id="XP_015894430.2">
    <property type="nucleotide sequence ID" value="XM_016038944.2"/>
</dbReference>
<dbReference type="KEGG" id="zju:107428409"/>
<evidence type="ECO:0000256" key="2">
    <source>
        <dbReference type="ARBA" id="ARBA00022679"/>
    </source>
</evidence>
<organism evidence="4 5">
    <name type="scientific">Ziziphus jujuba</name>
    <name type="common">Chinese jujube</name>
    <name type="synonym">Ziziphus sativa</name>
    <dbReference type="NCBI Taxonomy" id="326968"/>
    <lineage>
        <taxon>Eukaryota</taxon>
        <taxon>Viridiplantae</taxon>
        <taxon>Streptophyta</taxon>
        <taxon>Embryophyta</taxon>
        <taxon>Tracheophyta</taxon>
        <taxon>Spermatophyta</taxon>
        <taxon>Magnoliopsida</taxon>
        <taxon>eudicotyledons</taxon>
        <taxon>Gunneridae</taxon>
        <taxon>Pentapetalae</taxon>
        <taxon>rosids</taxon>
        <taxon>fabids</taxon>
        <taxon>Rosales</taxon>
        <taxon>Rhamnaceae</taxon>
        <taxon>Paliureae</taxon>
        <taxon>Ziziphus</taxon>
    </lineage>
</organism>
<keyword evidence="4" id="KW-1185">Reference proteome</keyword>